<sequence length="515" mass="56230">MKEMEQSIAASEKERILRESCTQNQAKQSSNESKHQEEGQTVTKSQMLSSDAEPDHTGTPALLPQVLGTGVAAMAQMDIGGIFAYPGVTLPQLMDKTSDDLVFNTAQAALFGSVIYLGAMVGSFLAGLPMVRLGQRVTLLIALPLSFASWIALALAPSAWVVLTARMVQGFALSLTASSSNTYVAEIAHSSIRGRLMAGMELSRQVGSLLIFCLGVSSLTWRQVALTTGLVNTVLPFVGLLLLPNSPRWLATQNRPDDARRALSFFRGHNYDTDKELEAIISQLQKSSGKQTNVLQQLQQIREPAILRYVVVMSFVLFFIHFNGASVLPAYVVLIMNTAQVRMSSYVAAIAVCLTKIAGTFCFGLVIDRINRKPLFTATSLVSALSMAVLGSYFFDQTHGGYFQHLEWLPLLCLTTYAFFSASPVISLLRTELFPTAVRSTVVPILYTTFFIGAFLALQTYPYMAAELGPHGAFWVFTGCSLTLIAIVVLTIPETRGKTLEQITEMQYKATRSAQ</sequence>
<feature type="compositionally biased region" description="Basic and acidic residues" evidence="8">
    <location>
        <begin position="1"/>
        <end position="18"/>
    </location>
</feature>
<dbReference type="FunFam" id="1.20.1250.20:FF:000218">
    <property type="entry name" value="facilitated trehalose transporter Tret1"/>
    <property type="match status" value="1"/>
</dbReference>
<evidence type="ECO:0000256" key="6">
    <source>
        <dbReference type="ARBA" id="ARBA00022989"/>
    </source>
</evidence>
<dbReference type="PANTHER" id="PTHR48021:SF89">
    <property type="entry name" value="FI02132P-RELATED"/>
    <property type="match status" value="1"/>
</dbReference>
<feature type="transmembrane region" description="Helical" evidence="9">
    <location>
        <begin position="108"/>
        <end position="128"/>
    </location>
</feature>
<evidence type="ECO:0000256" key="8">
    <source>
        <dbReference type="SAM" id="MobiDB-lite"/>
    </source>
</evidence>
<keyword evidence="5 9" id="KW-0812">Transmembrane</keyword>
<gene>
    <name evidence="11" type="ORF">O3P69_003263</name>
</gene>
<evidence type="ECO:0000256" key="4">
    <source>
        <dbReference type="ARBA" id="ARBA00022597"/>
    </source>
</evidence>
<protein>
    <recommendedName>
        <fullName evidence="10">Major facilitator superfamily (MFS) profile domain-containing protein</fullName>
    </recommendedName>
</protein>
<keyword evidence="3" id="KW-1003">Cell membrane</keyword>
<feature type="transmembrane region" description="Helical" evidence="9">
    <location>
        <begin position="441"/>
        <end position="461"/>
    </location>
</feature>
<proteinExistence type="predicted"/>
<evidence type="ECO:0000256" key="2">
    <source>
        <dbReference type="ARBA" id="ARBA00022448"/>
    </source>
</evidence>
<feature type="compositionally biased region" description="Polar residues" evidence="8">
    <location>
        <begin position="39"/>
        <end position="49"/>
    </location>
</feature>
<dbReference type="PROSITE" id="PS50850">
    <property type="entry name" value="MFS"/>
    <property type="match status" value="1"/>
</dbReference>
<dbReference type="Pfam" id="PF00083">
    <property type="entry name" value="Sugar_tr"/>
    <property type="match status" value="1"/>
</dbReference>
<dbReference type="InterPro" id="IPR050549">
    <property type="entry name" value="MFS_Trehalose_Transporter"/>
</dbReference>
<evidence type="ECO:0000256" key="7">
    <source>
        <dbReference type="ARBA" id="ARBA00023136"/>
    </source>
</evidence>
<evidence type="ECO:0000256" key="9">
    <source>
        <dbReference type="SAM" id="Phobius"/>
    </source>
</evidence>
<feature type="transmembrane region" description="Helical" evidence="9">
    <location>
        <begin position="306"/>
        <end position="334"/>
    </location>
</feature>
<comment type="caution">
    <text evidence="11">The sequence shown here is derived from an EMBL/GenBank/DDBJ whole genome shotgun (WGS) entry which is preliminary data.</text>
</comment>
<evidence type="ECO:0000256" key="5">
    <source>
        <dbReference type="ARBA" id="ARBA00022692"/>
    </source>
</evidence>
<evidence type="ECO:0000259" key="10">
    <source>
        <dbReference type="PROSITE" id="PS50850"/>
    </source>
</evidence>
<dbReference type="AlphaFoldDB" id="A0AAW0ULC6"/>
<feature type="transmembrane region" description="Helical" evidence="9">
    <location>
        <begin position="140"/>
        <end position="161"/>
    </location>
</feature>
<dbReference type="GO" id="GO:0022857">
    <property type="term" value="F:transmembrane transporter activity"/>
    <property type="evidence" value="ECO:0007669"/>
    <property type="project" value="InterPro"/>
</dbReference>
<evidence type="ECO:0000256" key="3">
    <source>
        <dbReference type="ARBA" id="ARBA00022475"/>
    </source>
</evidence>
<evidence type="ECO:0000313" key="11">
    <source>
        <dbReference type="EMBL" id="KAK8400479.1"/>
    </source>
</evidence>
<dbReference type="PANTHER" id="PTHR48021">
    <property type="match status" value="1"/>
</dbReference>
<dbReference type="GO" id="GO:0005886">
    <property type="term" value="C:plasma membrane"/>
    <property type="evidence" value="ECO:0007669"/>
    <property type="project" value="UniProtKB-SubCell"/>
</dbReference>
<keyword evidence="7 9" id="KW-0472">Membrane</keyword>
<feature type="region of interest" description="Disordered" evidence="8">
    <location>
        <begin position="1"/>
        <end position="61"/>
    </location>
</feature>
<dbReference type="InterPro" id="IPR036259">
    <property type="entry name" value="MFS_trans_sf"/>
</dbReference>
<keyword evidence="2" id="KW-0813">Transport</keyword>
<keyword evidence="12" id="KW-1185">Reference proteome</keyword>
<dbReference type="EMBL" id="JARAKH010000010">
    <property type="protein sequence ID" value="KAK8400479.1"/>
    <property type="molecule type" value="Genomic_DNA"/>
</dbReference>
<dbReference type="SUPFAM" id="SSF103473">
    <property type="entry name" value="MFS general substrate transporter"/>
    <property type="match status" value="1"/>
</dbReference>
<dbReference type="Proteomes" id="UP001487740">
    <property type="component" value="Unassembled WGS sequence"/>
</dbReference>
<organism evidence="11 12">
    <name type="scientific">Scylla paramamosain</name>
    <name type="common">Mud crab</name>
    <dbReference type="NCBI Taxonomy" id="85552"/>
    <lineage>
        <taxon>Eukaryota</taxon>
        <taxon>Metazoa</taxon>
        <taxon>Ecdysozoa</taxon>
        <taxon>Arthropoda</taxon>
        <taxon>Crustacea</taxon>
        <taxon>Multicrustacea</taxon>
        <taxon>Malacostraca</taxon>
        <taxon>Eumalacostraca</taxon>
        <taxon>Eucarida</taxon>
        <taxon>Decapoda</taxon>
        <taxon>Pleocyemata</taxon>
        <taxon>Brachyura</taxon>
        <taxon>Eubrachyura</taxon>
        <taxon>Portunoidea</taxon>
        <taxon>Portunidae</taxon>
        <taxon>Portuninae</taxon>
        <taxon>Scylla</taxon>
    </lineage>
</organism>
<dbReference type="InterPro" id="IPR020846">
    <property type="entry name" value="MFS_dom"/>
</dbReference>
<feature type="domain" description="Major facilitator superfamily (MFS) profile" evidence="10">
    <location>
        <begin position="61"/>
        <end position="496"/>
    </location>
</feature>
<dbReference type="Gene3D" id="1.20.1250.20">
    <property type="entry name" value="MFS general substrate transporter like domains"/>
    <property type="match status" value="1"/>
</dbReference>
<evidence type="ECO:0000256" key="1">
    <source>
        <dbReference type="ARBA" id="ARBA00004651"/>
    </source>
</evidence>
<keyword evidence="4" id="KW-0762">Sugar transport</keyword>
<comment type="subcellular location">
    <subcellularLocation>
        <location evidence="1">Cell membrane</location>
        <topology evidence="1">Multi-pass membrane protein</topology>
    </subcellularLocation>
</comment>
<feature type="compositionally biased region" description="Polar residues" evidence="8">
    <location>
        <begin position="20"/>
        <end position="31"/>
    </location>
</feature>
<feature type="transmembrane region" description="Helical" evidence="9">
    <location>
        <begin position="346"/>
        <end position="367"/>
    </location>
</feature>
<name>A0AAW0ULC6_SCYPA</name>
<accession>A0AAW0ULC6</accession>
<reference evidence="11 12" key="1">
    <citation type="submission" date="2023-03" db="EMBL/GenBank/DDBJ databases">
        <title>High-quality genome of Scylla paramamosain provides insights in environmental adaptation.</title>
        <authorList>
            <person name="Zhang L."/>
        </authorList>
    </citation>
    <scope>NUCLEOTIDE SEQUENCE [LARGE SCALE GENOMIC DNA]</scope>
    <source>
        <strain evidence="11">LZ_2023a</strain>
        <tissue evidence="11">Muscle</tissue>
    </source>
</reference>
<dbReference type="InterPro" id="IPR005828">
    <property type="entry name" value="MFS_sugar_transport-like"/>
</dbReference>
<feature type="transmembrane region" description="Helical" evidence="9">
    <location>
        <begin position="473"/>
        <end position="492"/>
    </location>
</feature>
<evidence type="ECO:0000313" key="12">
    <source>
        <dbReference type="Proteomes" id="UP001487740"/>
    </source>
</evidence>
<keyword evidence="6 9" id="KW-1133">Transmembrane helix</keyword>
<feature type="transmembrane region" description="Helical" evidence="9">
    <location>
        <begin position="407"/>
        <end position="429"/>
    </location>
</feature>
<feature type="transmembrane region" description="Helical" evidence="9">
    <location>
        <begin position="374"/>
        <end position="395"/>
    </location>
</feature>